<name>A0ACC1C015_9ROSI</name>
<proteinExistence type="predicted"/>
<sequence>MATKALPAGRLSNGEAENSLHKEGLQNPHQEFKRRHANLGSDGTIATPDAENCTEKKARVQREMTLQDMYNQDSFDDDDEEDSDWEPMQKHVEIMKWFCTNCTMVNLDDIVHCDICGEHKESGILRHGFFASPFQDGLMDVESEVKEKYKGELRSGVSVSSSCTAIGFDERMLLHSEGNAHSFHELEIYKTNSMVEMKSHPHPERADRLRAIAASLATAGIFPGRCYPIPAREITREELKMVHSMEQIEAVELTSHIYASYFTPDTYANEHSARAARLAAGLCADLAAAIFSGRAKNGFALVRPPGHHAGVRQAMGFCLHNNAAIAALSAQAAGAKKVLIVDWDVHHGNGTQEIFEQNKSVLYISLHRHEGGKFYPGTGAADEVGIQGAEGYCVNIPWSRGGVGDNDYVFAFQNVVLPIVPILANCLLSWLTNGQLMALRKKYEGMLFDIIVVEFQLITAAGLGESSLNGRVLVAVHNVYTNLCSSLHFIYFKSNLMILQPHLIAASEFAPDFTIISAGFDAARGDPLGCCDVTPAGYAQMTHMLNVLSGGKLLVILEGGYNLRSISSSATSVIKVLLGENPGCELDHCAPSKAGLQTVLEVLKIQMNFWPTLAPHFTRLQSQWEICASKSKKKQIKKVRRAEAPIWWKWGRKRLLYNILKGHLRVKSKGY</sequence>
<reference evidence="2" key="1">
    <citation type="journal article" date="2023" name="G3 (Bethesda)">
        <title>Genome assembly and association tests identify interacting loci associated with vigor, precocity, and sex in interspecific pistachio rootstocks.</title>
        <authorList>
            <person name="Palmer W."/>
            <person name="Jacygrad E."/>
            <person name="Sagayaradj S."/>
            <person name="Cavanaugh K."/>
            <person name="Han R."/>
            <person name="Bertier L."/>
            <person name="Beede B."/>
            <person name="Kafkas S."/>
            <person name="Golino D."/>
            <person name="Preece J."/>
            <person name="Michelmore R."/>
        </authorList>
    </citation>
    <scope>NUCLEOTIDE SEQUENCE [LARGE SCALE GENOMIC DNA]</scope>
</reference>
<dbReference type="EMBL" id="CM047898">
    <property type="protein sequence ID" value="KAJ0105319.1"/>
    <property type="molecule type" value="Genomic_DNA"/>
</dbReference>
<keyword evidence="2" id="KW-1185">Reference proteome</keyword>
<comment type="caution">
    <text evidence="1">The sequence shown here is derived from an EMBL/GenBank/DDBJ whole genome shotgun (WGS) entry which is preliminary data.</text>
</comment>
<organism evidence="1 2">
    <name type="scientific">Pistacia atlantica</name>
    <dbReference type="NCBI Taxonomy" id="434234"/>
    <lineage>
        <taxon>Eukaryota</taxon>
        <taxon>Viridiplantae</taxon>
        <taxon>Streptophyta</taxon>
        <taxon>Embryophyta</taxon>
        <taxon>Tracheophyta</taxon>
        <taxon>Spermatophyta</taxon>
        <taxon>Magnoliopsida</taxon>
        <taxon>eudicotyledons</taxon>
        <taxon>Gunneridae</taxon>
        <taxon>Pentapetalae</taxon>
        <taxon>rosids</taxon>
        <taxon>malvids</taxon>
        <taxon>Sapindales</taxon>
        <taxon>Anacardiaceae</taxon>
        <taxon>Pistacia</taxon>
    </lineage>
</organism>
<evidence type="ECO:0000313" key="2">
    <source>
        <dbReference type="Proteomes" id="UP001164250"/>
    </source>
</evidence>
<evidence type="ECO:0000313" key="1">
    <source>
        <dbReference type="EMBL" id="KAJ0105319.1"/>
    </source>
</evidence>
<accession>A0ACC1C015</accession>
<gene>
    <name evidence="1" type="ORF">Patl1_19062</name>
</gene>
<protein>
    <submittedName>
        <fullName evidence="1">Uncharacterized protein</fullName>
    </submittedName>
</protein>
<dbReference type="Proteomes" id="UP001164250">
    <property type="component" value="Chromosome 2"/>
</dbReference>